<feature type="domain" description="Peptidase M14" evidence="3">
    <location>
        <begin position="105"/>
        <end position="375"/>
    </location>
</feature>
<name>A0A1I2NTU2_9GAMM</name>
<gene>
    <name evidence="4" type="ORF">SAMN05216175_10316</name>
</gene>
<evidence type="ECO:0000259" key="3">
    <source>
        <dbReference type="PROSITE" id="PS52035"/>
    </source>
</evidence>
<dbReference type="InterPro" id="IPR000834">
    <property type="entry name" value="Peptidase_M14"/>
</dbReference>
<evidence type="ECO:0000256" key="2">
    <source>
        <dbReference type="PROSITE-ProRule" id="PRU01379"/>
    </source>
</evidence>
<dbReference type="RefSeq" id="WP_090725332.1">
    <property type="nucleotide sequence ID" value="NZ_FOOU01000003.1"/>
</dbReference>
<dbReference type="InterPro" id="IPR040626">
    <property type="entry name" value="Pepdidase_M14_N"/>
</dbReference>
<feature type="active site" description="Proton donor/acceptor" evidence="2">
    <location>
        <position position="339"/>
    </location>
</feature>
<dbReference type="Gene3D" id="2.60.40.3120">
    <property type="match status" value="1"/>
</dbReference>
<evidence type="ECO:0000313" key="5">
    <source>
        <dbReference type="Proteomes" id="UP000198623"/>
    </source>
</evidence>
<evidence type="ECO:0000313" key="4">
    <source>
        <dbReference type="EMBL" id="SFG05047.1"/>
    </source>
</evidence>
<reference evidence="5" key="1">
    <citation type="submission" date="2016-10" db="EMBL/GenBank/DDBJ databases">
        <authorList>
            <person name="Varghese N."/>
            <person name="Submissions S."/>
        </authorList>
    </citation>
    <scope>NUCLEOTIDE SEQUENCE [LARGE SCALE GENOMIC DNA]</scope>
    <source>
        <strain evidence="5">CGMCC 1.10971</strain>
    </source>
</reference>
<keyword evidence="5" id="KW-1185">Reference proteome</keyword>
<dbReference type="STRING" id="1045558.SAMN05216175_10316"/>
<dbReference type="EMBL" id="FOOU01000003">
    <property type="protein sequence ID" value="SFG05047.1"/>
    <property type="molecule type" value="Genomic_DNA"/>
</dbReference>
<dbReference type="OrthoDB" id="5490902at2"/>
<dbReference type="CDD" id="cd06234">
    <property type="entry name" value="M14_PaCCP-like"/>
    <property type="match status" value="1"/>
</dbReference>
<proteinExistence type="inferred from homology"/>
<dbReference type="PANTHER" id="PTHR12756">
    <property type="entry name" value="CYTOSOLIC CARBOXYPEPTIDASE"/>
    <property type="match status" value="1"/>
</dbReference>
<dbReference type="PROSITE" id="PS52035">
    <property type="entry name" value="PEPTIDASE_M14"/>
    <property type="match status" value="1"/>
</dbReference>
<dbReference type="Proteomes" id="UP000198623">
    <property type="component" value="Unassembled WGS sequence"/>
</dbReference>
<dbReference type="GO" id="GO:0008270">
    <property type="term" value="F:zinc ion binding"/>
    <property type="evidence" value="ECO:0007669"/>
    <property type="project" value="InterPro"/>
</dbReference>
<comment type="cofactor">
    <cofactor evidence="1">
        <name>Zn(2+)</name>
        <dbReference type="ChEBI" id="CHEBI:29105"/>
    </cofactor>
</comment>
<dbReference type="SUPFAM" id="SSF53187">
    <property type="entry name" value="Zn-dependent exopeptidases"/>
    <property type="match status" value="1"/>
</dbReference>
<sequence>MLKVSSQFDAGNIEVIDNSSLQDIQLQIRKDHNSDFYQWFYFRVQGGAGETLRLRLLNAAEAAYPDGWDNYQAVASYDRQEWFRVPTRYNNGELIIEHTPEQGSIYYAYFAPYSFEQHLDLIAAAQQSELCDVKDIGSTLDGRDINLLRIASDESDVSKRLNIWVTARQHPGETMAEWFVEGMLERLLDEEDALAADLLKQCTFWVVPNMNPDGAVRGHLRTNAAGVNLNREWQTPTLEKSPEVFCVREQMMAHGVDLFLDIHGDEALPCNFIAGQAGAPDVSAKTLAEEEQFKHNLRRVNPDFQLERGYEPGKFGPETLTIASFWVGDHFHCPAMTLEMPFKDHDERPDPVYGWSAERSRKLGASMLNPIKDWLARR</sequence>
<dbReference type="GO" id="GO:0004181">
    <property type="term" value="F:metallocarboxypeptidase activity"/>
    <property type="evidence" value="ECO:0007669"/>
    <property type="project" value="InterPro"/>
</dbReference>
<accession>A0A1I2NTU2</accession>
<comment type="similarity">
    <text evidence="2">Belongs to the peptidase M14 family.</text>
</comment>
<dbReference type="Gene3D" id="3.40.630.10">
    <property type="entry name" value="Zn peptidases"/>
    <property type="match status" value="1"/>
</dbReference>
<dbReference type="AlphaFoldDB" id="A0A1I2NTU2"/>
<organism evidence="4 5">
    <name type="scientific">Neptunomonas qingdaonensis</name>
    <dbReference type="NCBI Taxonomy" id="1045558"/>
    <lineage>
        <taxon>Bacteria</taxon>
        <taxon>Pseudomonadati</taxon>
        <taxon>Pseudomonadota</taxon>
        <taxon>Gammaproteobacteria</taxon>
        <taxon>Oceanospirillales</taxon>
        <taxon>Oceanospirillaceae</taxon>
        <taxon>Neptunomonas</taxon>
    </lineage>
</organism>
<evidence type="ECO:0000256" key="1">
    <source>
        <dbReference type="ARBA" id="ARBA00001947"/>
    </source>
</evidence>
<dbReference type="InterPro" id="IPR050821">
    <property type="entry name" value="Cytosolic_carboxypeptidase"/>
</dbReference>
<dbReference type="GO" id="GO:0006508">
    <property type="term" value="P:proteolysis"/>
    <property type="evidence" value="ECO:0007669"/>
    <property type="project" value="InterPro"/>
</dbReference>
<dbReference type="Pfam" id="PF00246">
    <property type="entry name" value="Peptidase_M14"/>
    <property type="match status" value="1"/>
</dbReference>
<dbReference type="PANTHER" id="PTHR12756:SF11">
    <property type="entry name" value="CYTOSOLIC CARBOXYPEPTIDASE 1"/>
    <property type="match status" value="1"/>
</dbReference>
<dbReference type="SMART" id="SM00631">
    <property type="entry name" value="Zn_pept"/>
    <property type="match status" value="1"/>
</dbReference>
<dbReference type="Pfam" id="PF18027">
    <property type="entry name" value="Pepdidase_M14_N"/>
    <property type="match status" value="1"/>
</dbReference>
<protein>
    <submittedName>
        <fullName evidence="4">Murein tripeptide amidase MpaA</fullName>
    </submittedName>
</protein>